<dbReference type="EMBL" id="ONZQ02000032">
    <property type="protein sequence ID" value="SPO07797.1"/>
    <property type="molecule type" value="Genomic_DNA"/>
</dbReference>
<dbReference type="GO" id="GO:0008270">
    <property type="term" value="F:zinc ion binding"/>
    <property type="evidence" value="ECO:0007669"/>
    <property type="project" value="UniProtKB-KW"/>
</dbReference>
<dbReference type="PROSITE" id="PS50158">
    <property type="entry name" value="ZF_CCHC"/>
    <property type="match status" value="1"/>
</dbReference>
<evidence type="ECO:0000259" key="3">
    <source>
        <dbReference type="PROSITE" id="PS50158"/>
    </source>
</evidence>
<comment type="caution">
    <text evidence="4">The sequence shown here is derived from an EMBL/GenBank/DDBJ whole genome shotgun (WGS) entry which is preliminary data.</text>
</comment>
<feature type="region of interest" description="Disordered" evidence="2">
    <location>
        <begin position="247"/>
        <end position="293"/>
    </location>
</feature>
<dbReference type="GO" id="GO:0003676">
    <property type="term" value="F:nucleic acid binding"/>
    <property type="evidence" value="ECO:0007669"/>
    <property type="project" value="InterPro"/>
</dbReference>
<dbReference type="Pfam" id="PF00098">
    <property type="entry name" value="zf-CCHC"/>
    <property type="match status" value="1"/>
</dbReference>
<feature type="compositionally biased region" description="Basic and acidic residues" evidence="2">
    <location>
        <begin position="336"/>
        <end position="352"/>
    </location>
</feature>
<feature type="compositionally biased region" description="Basic and acidic residues" evidence="2">
    <location>
        <begin position="279"/>
        <end position="293"/>
    </location>
</feature>
<keyword evidence="1" id="KW-0479">Metal-binding</keyword>
<sequence>MDENGPTRAQEAWVQSQIQEGINASMQPLQVQIAELHRLLQAASTPLPPVPLVEAIATPPPAPAPDPASIPLRTRPLPSPPKFSGKRNEYPTWQRQMRDKLSLDAHLYPTVREQWYLIGSCLDAAPRKVTETFYEAGGYDGDYNPAKFMEYLDSVYHDPNVAVRAAAALRTLRQREDQSFAYFLPQFEQTLAQAGGGAWADSAKITFLEGALNTQLRRQLVSVQMPLEYKAWSLRAQEVSSRLEGLTKNQRYRAEQSERRPRARDDEGDVPMSGMNKLGEGRSRDNADTKRRLKSETRRCYNCQEVGHLAARCRQPRVPRAARTRRGRERSEDEEEKSRGGSEEDDSSSEKE</sequence>
<dbReference type="InterPro" id="IPR001878">
    <property type="entry name" value="Znf_CCHC"/>
</dbReference>
<organism evidence="4 5">
    <name type="scientific">Cephalotrichum gorgonifer</name>
    <dbReference type="NCBI Taxonomy" id="2041049"/>
    <lineage>
        <taxon>Eukaryota</taxon>
        <taxon>Fungi</taxon>
        <taxon>Dikarya</taxon>
        <taxon>Ascomycota</taxon>
        <taxon>Pezizomycotina</taxon>
        <taxon>Sordariomycetes</taxon>
        <taxon>Hypocreomycetidae</taxon>
        <taxon>Microascales</taxon>
        <taxon>Microascaceae</taxon>
        <taxon>Cephalotrichum</taxon>
    </lineage>
</organism>
<feature type="region of interest" description="Disordered" evidence="2">
    <location>
        <begin position="59"/>
        <end position="88"/>
    </location>
</feature>
<keyword evidence="5" id="KW-1185">Reference proteome</keyword>
<feature type="compositionally biased region" description="Pro residues" evidence="2">
    <location>
        <begin position="59"/>
        <end position="68"/>
    </location>
</feature>
<reference evidence="4" key="1">
    <citation type="submission" date="2018-03" db="EMBL/GenBank/DDBJ databases">
        <authorList>
            <person name="Guldener U."/>
        </authorList>
    </citation>
    <scope>NUCLEOTIDE SEQUENCE</scope>
</reference>
<proteinExistence type="predicted"/>
<dbReference type="SUPFAM" id="SSF57756">
    <property type="entry name" value="Retrovirus zinc finger-like domains"/>
    <property type="match status" value="1"/>
</dbReference>
<gene>
    <name evidence="4" type="ORF">DNG_10492</name>
</gene>
<evidence type="ECO:0000256" key="2">
    <source>
        <dbReference type="SAM" id="MobiDB-lite"/>
    </source>
</evidence>
<feature type="compositionally biased region" description="Basic and acidic residues" evidence="2">
    <location>
        <begin position="252"/>
        <end position="265"/>
    </location>
</feature>
<feature type="region of interest" description="Disordered" evidence="2">
    <location>
        <begin position="311"/>
        <end position="352"/>
    </location>
</feature>
<evidence type="ECO:0000313" key="4">
    <source>
        <dbReference type="EMBL" id="SPO07797.1"/>
    </source>
</evidence>
<name>A0AAE8N9C6_9PEZI</name>
<feature type="domain" description="CCHC-type" evidence="3">
    <location>
        <begin position="298"/>
        <end position="315"/>
    </location>
</feature>
<dbReference type="InterPro" id="IPR036875">
    <property type="entry name" value="Znf_CCHC_sf"/>
</dbReference>
<keyword evidence="1" id="KW-0863">Zinc-finger</keyword>
<accession>A0AAE8N9C6</accession>
<evidence type="ECO:0000256" key="1">
    <source>
        <dbReference type="PROSITE-ProRule" id="PRU00047"/>
    </source>
</evidence>
<dbReference type="Gene3D" id="4.10.60.10">
    <property type="entry name" value="Zinc finger, CCHC-type"/>
    <property type="match status" value="1"/>
</dbReference>
<keyword evidence="1" id="KW-0862">Zinc</keyword>
<dbReference type="Proteomes" id="UP001187682">
    <property type="component" value="Unassembled WGS sequence"/>
</dbReference>
<evidence type="ECO:0000313" key="5">
    <source>
        <dbReference type="Proteomes" id="UP001187682"/>
    </source>
</evidence>
<feature type="compositionally biased region" description="Basic residues" evidence="2">
    <location>
        <begin position="314"/>
        <end position="328"/>
    </location>
</feature>
<dbReference type="AlphaFoldDB" id="A0AAE8N9C6"/>
<protein>
    <recommendedName>
        <fullName evidence="3">CCHC-type domain-containing protein</fullName>
    </recommendedName>
</protein>
<dbReference type="SMART" id="SM00343">
    <property type="entry name" value="ZnF_C2HC"/>
    <property type="match status" value="1"/>
</dbReference>